<evidence type="ECO:0000256" key="3">
    <source>
        <dbReference type="ARBA" id="ARBA00022490"/>
    </source>
</evidence>
<evidence type="ECO:0000256" key="1">
    <source>
        <dbReference type="ARBA" id="ARBA00004496"/>
    </source>
</evidence>
<name>A0A382W8X1_9ZZZZ</name>
<dbReference type="PROSITE" id="PS50975">
    <property type="entry name" value="ATP_GRASP"/>
    <property type="match status" value="1"/>
</dbReference>
<evidence type="ECO:0000256" key="2">
    <source>
        <dbReference type="ARBA" id="ARBA00010871"/>
    </source>
</evidence>
<feature type="non-terminal residue" evidence="10">
    <location>
        <position position="1"/>
    </location>
</feature>
<dbReference type="InterPro" id="IPR013815">
    <property type="entry name" value="ATP_grasp_subdomain_1"/>
</dbReference>
<dbReference type="InterPro" id="IPR011095">
    <property type="entry name" value="Dala_Dala_lig_C"/>
</dbReference>
<comment type="similarity">
    <text evidence="2">Belongs to the D-alanine--D-alanine ligase family.</text>
</comment>
<comment type="subcellular location">
    <subcellularLocation>
        <location evidence="1">Cytoplasm</location>
    </subcellularLocation>
</comment>
<dbReference type="PANTHER" id="PTHR23132:SF23">
    <property type="entry name" value="D-ALANINE--D-ALANINE LIGASE B"/>
    <property type="match status" value="1"/>
</dbReference>
<feature type="domain" description="ATP-grasp" evidence="9">
    <location>
        <begin position="27"/>
        <end position="221"/>
    </location>
</feature>
<dbReference type="GO" id="GO:0005524">
    <property type="term" value="F:ATP binding"/>
    <property type="evidence" value="ECO:0007669"/>
    <property type="project" value="UniProtKB-KW"/>
</dbReference>
<dbReference type="PROSITE" id="PS00844">
    <property type="entry name" value="DALA_DALA_LIGASE_2"/>
    <property type="match status" value="1"/>
</dbReference>
<keyword evidence="7" id="KW-0133">Cell shape</keyword>
<sequence>LLSDAQIPFTGSGALGSALAMDKDVAKHLFLGVGVPTPEWVIAPVSLEEVREQLGFPLIVKPNAQGSTVGLSLVSEADGLEAAIAASRVFDDKVMLERYIPGRELTVGILDGDALAVGEIIPAEGDIFDYAAKYQAGAAEEIFPADIDPGTTLRVQELGLLVHGALKLGAYSRVDFRMDAYGELWVLEINTLPGLSIGSLLPKSAAATGIDFVELCERICLGALTDAS</sequence>
<dbReference type="SUPFAM" id="SSF56059">
    <property type="entry name" value="Glutathione synthetase ATP-binding domain-like"/>
    <property type="match status" value="1"/>
</dbReference>
<organism evidence="10">
    <name type="scientific">marine metagenome</name>
    <dbReference type="NCBI Taxonomy" id="408172"/>
    <lineage>
        <taxon>unclassified sequences</taxon>
        <taxon>metagenomes</taxon>
        <taxon>ecological metagenomes</taxon>
    </lineage>
</organism>
<keyword evidence="8" id="KW-0573">Peptidoglycan synthesis</keyword>
<gene>
    <name evidence="10" type="ORF">METZ01_LOCUS407415</name>
</gene>
<keyword evidence="6" id="KW-0067">ATP-binding</keyword>
<accession>A0A382W8X1</accession>
<evidence type="ECO:0000256" key="8">
    <source>
        <dbReference type="ARBA" id="ARBA00022984"/>
    </source>
</evidence>
<dbReference type="Gene3D" id="3.30.1490.20">
    <property type="entry name" value="ATP-grasp fold, A domain"/>
    <property type="match status" value="1"/>
</dbReference>
<keyword evidence="3" id="KW-0963">Cytoplasm</keyword>
<dbReference type="Gene3D" id="3.30.470.20">
    <property type="entry name" value="ATP-grasp fold, B domain"/>
    <property type="match status" value="1"/>
</dbReference>
<dbReference type="GO" id="GO:0008716">
    <property type="term" value="F:D-alanine-D-alanine ligase activity"/>
    <property type="evidence" value="ECO:0007669"/>
    <property type="project" value="InterPro"/>
</dbReference>
<dbReference type="GO" id="GO:0008360">
    <property type="term" value="P:regulation of cell shape"/>
    <property type="evidence" value="ECO:0007669"/>
    <property type="project" value="UniProtKB-KW"/>
</dbReference>
<evidence type="ECO:0000256" key="4">
    <source>
        <dbReference type="ARBA" id="ARBA00022598"/>
    </source>
</evidence>
<protein>
    <recommendedName>
        <fullName evidence="9">ATP-grasp domain-containing protein</fullName>
    </recommendedName>
</protein>
<dbReference type="EMBL" id="UINC01157524">
    <property type="protein sequence ID" value="SVD54561.1"/>
    <property type="molecule type" value="Genomic_DNA"/>
</dbReference>
<dbReference type="Pfam" id="PF07478">
    <property type="entry name" value="Dala_Dala_lig_C"/>
    <property type="match status" value="1"/>
</dbReference>
<dbReference type="AlphaFoldDB" id="A0A382W8X1"/>
<reference evidence="10" key="1">
    <citation type="submission" date="2018-05" db="EMBL/GenBank/DDBJ databases">
        <authorList>
            <person name="Lanie J.A."/>
            <person name="Ng W.-L."/>
            <person name="Kazmierczak K.M."/>
            <person name="Andrzejewski T.M."/>
            <person name="Davidsen T.M."/>
            <person name="Wayne K.J."/>
            <person name="Tettelin H."/>
            <person name="Glass J.I."/>
            <person name="Rusch D."/>
            <person name="Podicherti R."/>
            <person name="Tsui H.-C.T."/>
            <person name="Winkler M.E."/>
        </authorList>
    </citation>
    <scope>NUCLEOTIDE SEQUENCE</scope>
</reference>
<keyword evidence="4" id="KW-0436">Ligase</keyword>
<dbReference type="GO" id="GO:0046872">
    <property type="term" value="F:metal ion binding"/>
    <property type="evidence" value="ECO:0007669"/>
    <property type="project" value="InterPro"/>
</dbReference>
<evidence type="ECO:0000256" key="5">
    <source>
        <dbReference type="ARBA" id="ARBA00022741"/>
    </source>
</evidence>
<evidence type="ECO:0000256" key="7">
    <source>
        <dbReference type="ARBA" id="ARBA00022960"/>
    </source>
</evidence>
<evidence type="ECO:0000256" key="6">
    <source>
        <dbReference type="ARBA" id="ARBA00022840"/>
    </source>
</evidence>
<dbReference type="PANTHER" id="PTHR23132">
    <property type="entry name" value="D-ALANINE--D-ALANINE LIGASE"/>
    <property type="match status" value="1"/>
</dbReference>
<keyword evidence="5" id="KW-0547">Nucleotide-binding</keyword>
<evidence type="ECO:0000313" key="10">
    <source>
        <dbReference type="EMBL" id="SVD54561.1"/>
    </source>
</evidence>
<evidence type="ECO:0000259" key="9">
    <source>
        <dbReference type="PROSITE" id="PS50975"/>
    </source>
</evidence>
<dbReference type="GO" id="GO:0009252">
    <property type="term" value="P:peptidoglycan biosynthetic process"/>
    <property type="evidence" value="ECO:0007669"/>
    <property type="project" value="UniProtKB-KW"/>
</dbReference>
<proteinExistence type="inferred from homology"/>
<dbReference type="InterPro" id="IPR000291">
    <property type="entry name" value="D-Ala_lig_Van_CS"/>
</dbReference>
<dbReference type="InterPro" id="IPR011761">
    <property type="entry name" value="ATP-grasp"/>
</dbReference>
<dbReference type="GO" id="GO:0005829">
    <property type="term" value="C:cytosol"/>
    <property type="evidence" value="ECO:0007669"/>
    <property type="project" value="TreeGrafter"/>
</dbReference>